<reference evidence="2" key="1">
    <citation type="submission" date="2021-02" db="EMBL/GenBank/DDBJ databases">
        <authorList>
            <person name="Dougan E. K."/>
            <person name="Rhodes N."/>
            <person name="Thang M."/>
            <person name="Chan C."/>
        </authorList>
    </citation>
    <scope>NUCLEOTIDE SEQUENCE</scope>
</reference>
<name>A0A812P4V1_9DINO</name>
<dbReference type="AlphaFoldDB" id="A0A812P4V1"/>
<protein>
    <submittedName>
        <fullName evidence="2">Uncharacterized protein</fullName>
    </submittedName>
</protein>
<evidence type="ECO:0000313" key="2">
    <source>
        <dbReference type="EMBL" id="CAE7340100.1"/>
    </source>
</evidence>
<proteinExistence type="predicted"/>
<organism evidence="2 3">
    <name type="scientific">Symbiodinium natans</name>
    <dbReference type="NCBI Taxonomy" id="878477"/>
    <lineage>
        <taxon>Eukaryota</taxon>
        <taxon>Sar</taxon>
        <taxon>Alveolata</taxon>
        <taxon>Dinophyceae</taxon>
        <taxon>Suessiales</taxon>
        <taxon>Symbiodiniaceae</taxon>
        <taxon>Symbiodinium</taxon>
    </lineage>
</organism>
<feature type="region of interest" description="Disordered" evidence="1">
    <location>
        <begin position="13"/>
        <end position="43"/>
    </location>
</feature>
<evidence type="ECO:0000313" key="3">
    <source>
        <dbReference type="Proteomes" id="UP000604046"/>
    </source>
</evidence>
<dbReference type="Proteomes" id="UP000604046">
    <property type="component" value="Unassembled WGS sequence"/>
</dbReference>
<dbReference type="EMBL" id="CAJNDS010002124">
    <property type="protein sequence ID" value="CAE7340100.1"/>
    <property type="molecule type" value="Genomic_DNA"/>
</dbReference>
<keyword evidence="3" id="KW-1185">Reference proteome</keyword>
<sequence length="896" mass="100690">MLALLTGVFGVEEPDVTAATPPPRTREVKEETDDNATEKKPATRQDKLLRAAKARIDRMVKPHAKRRSLDVPEWMKEEWKKGDKGAIAKTLRDVNFDREKFLVKMEVSVKLSNKREIIIDEGWYTHEEMMSDLGWTKKNEYDGLEEFWVKIREHGKRKQALTYEENHKKACQDREELPDVAGLDKFDKLEVLQKRGAAAAIDTQISKVEAIYDSCMELKANAEMMKMDEKCSRAAALENKLKTPAAVDCKEMLGKGYAVIAALPVLPLATPYAGSAATLAMESIAPYPWKKRSPETKRNQPKPVIKASCRAAIRTARNIVKDVGVEQARNVGGLLGLARCSQSHSERDTRGLLSQKLGLALPIPLRAVPDSVDPSVHEKNRLRMLTMKDWASFFLRTNNWHVLCGLRSPNPEREQAIWKSWWQKYEQIDPGHPIFAMAQRGEVALSKTAAVVVHGDEGRGRRRQAFFVLSFHSVLGRGTVASLEKSKKPNARRVRKPYLKMGLNFKGHSYTTRFVLGVLPRHLYADKDRNFTSLLRAVYHDAASMATTGVVDRKGCRHWLCAVRTIGDWPFLHKAGNLDRTYANTVKSVNQASSGICHLCCAGEPNIPFEQIATRRPDWLDRPCTTSPFKDGILPEAACLPHAPGRLPNHYAYDIFHTFHLGVAKNFLGAVLARLSDFESGNVEQRFEALTVKYRTWCRATGNAPIVSKLTKDLIQWETTSDYPNGSWYKGGLSTNLMLFFESLDGTLSDPLLLLAMDGAKAINLFFRTLYAEGFWLSPAVASFTGQLASKFLRRYEECARLAHSEQATLFVLQPKLRPLHHFAVDLLRAVQAGHEAINPLGFSTQMSEDLVGRPSRLGRRVATPLVCQRVLERYLQSSYGEWVKAGLLIESKGSA</sequence>
<evidence type="ECO:0000256" key="1">
    <source>
        <dbReference type="SAM" id="MobiDB-lite"/>
    </source>
</evidence>
<accession>A0A812P4V1</accession>
<gene>
    <name evidence="2" type="ORF">SNAT2548_LOCUS17795</name>
</gene>
<comment type="caution">
    <text evidence="2">The sequence shown here is derived from an EMBL/GenBank/DDBJ whole genome shotgun (WGS) entry which is preliminary data.</text>
</comment>
<dbReference type="OrthoDB" id="412127at2759"/>